<reference evidence="1" key="1">
    <citation type="submission" date="2020-08" db="EMBL/GenBank/DDBJ databases">
        <title>Bridging the membrane lipid divide: bacteria of the FCB group superphylum have the potential to synthesize archaeal ether lipids.</title>
        <authorList>
            <person name="Villanueva L."/>
            <person name="von Meijenfeldt F.A.B."/>
            <person name="Westbye A.B."/>
            <person name="Yadav S."/>
            <person name="Hopmans E.C."/>
            <person name="Dutilh B.E."/>
            <person name="Sinninghe Damste J.S."/>
        </authorList>
    </citation>
    <scope>NUCLEOTIDE SEQUENCE</scope>
    <source>
        <strain evidence="1">NIOZ-UU157</strain>
    </source>
</reference>
<name>A0A7S9XGL3_9VIRU</name>
<evidence type="ECO:0000313" key="1">
    <source>
        <dbReference type="EMBL" id="QPI16182.1"/>
    </source>
</evidence>
<organism evidence="1">
    <name type="scientific">Virus NIOZ-UU157</name>
    <dbReference type="NCBI Taxonomy" id="2763269"/>
    <lineage>
        <taxon>Viruses</taxon>
    </lineage>
</organism>
<protein>
    <submittedName>
        <fullName evidence="1">Uncharacterized protein</fullName>
    </submittedName>
</protein>
<accession>A0A7S9XGL3</accession>
<gene>
    <name evidence="1" type="ORF">NIOZUU157_00064</name>
</gene>
<dbReference type="EMBL" id="MW030541">
    <property type="protein sequence ID" value="QPI16182.1"/>
    <property type="molecule type" value="Genomic_DNA"/>
</dbReference>
<sequence>MANKNLQINVTLTAADPINGILTLNDVKNQTVVYSDIDVITKSKSITTGSSVQLIAAVGSSTKVVYVYIKNTDIANFLVLKNDAGQVWGRLLPGEFSIISVAQVAGFEVQADTGAIVIDYASFLSP</sequence>
<proteinExistence type="predicted"/>